<sequence>MEMSQEKMNEVFQRIVQGLQTNAERDVRLARAAGDAAATARDQARLDTLNAALEIYAAAHLMAHGARPWPRPGQP</sequence>
<protein>
    <submittedName>
        <fullName evidence="1">Uncharacterized protein</fullName>
    </submittedName>
</protein>
<reference evidence="1 2" key="1">
    <citation type="submission" date="2018-03" db="EMBL/GenBank/DDBJ databases">
        <title>Draft genome of Deinococcus sp. OD32.</title>
        <authorList>
            <person name="Wang X.-P."/>
            <person name="Du Z.-J."/>
        </authorList>
    </citation>
    <scope>NUCLEOTIDE SEQUENCE [LARGE SCALE GENOMIC DNA]</scope>
    <source>
        <strain evidence="1 2">OD32</strain>
    </source>
</reference>
<name>A0A2T3W6U0_9DEIO</name>
<evidence type="ECO:0000313" key="1">
    <source>
        <dbReference type="EMBL" id="PTA67494.1"/>
    </source>
</evidence>
<gene>
    <name evidence="1" type="ORF">C8263_12910</name>
</gene>
<organism evidence="1 2">
    <name type="scientific">Deinococcus arcticus</name>
    <dbReference type="NCBI Taxonomy" id="2136176"/>
    <lineage>
        <taxon>Bacteria</taxon>
        <taxon>Thermotogati</taxon>
        <taxon>Deinococcota</taxon>
        <taxon>Deinococci</taxon>
        <taxon>Deinococcales</taxon>
        <taxon>Deinococcaceae</taxon>
        <taxon>Deinococcus</taxon>
    </lineage>
</organism>
<dbReference type="AlphaFoldDB" id="A0A2T3W6U0"/>
<comment type="caution">
    <text evidence="1">The sequence shown here is derived from an EMBL/GenBank/DDBJ whole genome shotgun (WGS) entry which is preliminary data.</text>
</comment>
<dbReference type="EMBL" id="PYSV01000012">
    <property type="protein sequence ID" value="PTA67494.1"/>
    <property type="molecule type" value="Genomic_DNA"/>
</dbReference>
<accession>A0A2T3W6U0</accession>
<dbReference type="Proteomes" id="UP000240317">
    <property type="component" value="Unassembled WGS sequence"/>
</dbReference>
<keyword evidence="2" id="KW-1185">Reference proteome</keyword>
<evidence type="ECO:0000313" key="2">
    <source>
        <dbReference type="Proteomes" id="UP000240317"/>
    </source>
</evidence>
<proteinExistence type="predicted"/>